<feature type="transmembrane region" description="Helical" evidence="1">
    <location>
        <begin position="42"/>
        <end position="67"/>
    </location>
</feature>
<keyword evidence="1" id="KW-0812">Transmembrane</keyword>
<accession>A0ABU5C520</accession>
<comment type="caution">
    <text evidence="2">The sequence shown here is derived from an EMBL/GenBank/DDBJ whole genome shotgun (WGS) entry which is preliminary data.</text>
</comment>
<dbReference type="Proteomes" id="UP001281447">
    <property type="component" value="Unassembled WGS sequence"/>
</dbReference>
<sequence length="150" mass="17008">MKIESMLCRKVIAASGTSLLISFLLAFNYVKGIDFNTIGWWTVYLMYSGPIIIIYGTLASFISDIMAGYISKKIPLWPQLWPQRLFSLLFHIAFGLILWQVSMIAAVIFFVLDNVLDKRRPVYSMKRAAVGLGALVGCWLYMILLINFIG</sequence>
<reference evidence="2 3" key="1">
    <citation type="submission" date="2023-10" db="EMBL/GenBank/DDBJ databases">
        <title>Virgibacillus halophilus 5B73C genome.</title>
        <authorList>
            <person name="Miliotis G."/>
            <person name="Sengupta P."/>
            <person name="Hameed A."/>
            <person name="Chuvochina M."/>
            <person name="Mcdonagh F."/>
            <person name="Simpson A.C."/>
            <person name="Singh N.K."/>
            <person name="Rekha P.D."/>
            <person name="Raman K."/>
            <person name="Hugenholtz P."/>
            <person name="Venkateswaran K."/>
        </authorList>
    </citation>
    <scope>NUCLEOTIDE SEQUENCE [LARGE SCALE GENOMIC DNA]</scope>
    <source>
        <strain evidence="2 3">5B73C</strain>
    </source>
</reference>
<feature type="transmembrane region" description="Helical" evidence="1">
    <location>
        <begin position="12"/>
        <end position="30"/>
    </location>
</feature>
<keyword evidence="1" id="KW-1133">Transmembrane helix</keyword>
<evidence type="ECO:0000313" key="3">
    <source>
        <dbReference type="Proteomes" id="UP001281447"/>
    </source>
</evidence>
<dbReference type="RefSeq" id="WP_390354730.1">
    <property type="nucleotide sequence ID" value="NZ_JBHUIZ010000005.1"/>
</dbReference>
<evidence type="ECO:0000256" key="1">
    <source>
        <dbReference type="SAM" id="Phobius"/>
    </source>
</evidence>
<keyword evidence="3" id="KW-1185">Reference proteome</keyword>
<evidence type="ECO:0000313" key="2">
    <source>
        <dbReference type="EMBL" id="MDY0394427.1"/>
    </source>
</evidence>
<proteinExistence type="predicted"/>
<feature type="transmembrane region" description="Helical" evidence="1">
    <location>
        <begin position="128"/>
        <end position="149"/>
    </location>
</feature>
<feature type="transmembrane region" description="Helical" evidence="1">
    <location>
        <begin position="88"/>
        <end position="112"/>
    </location>
</feature>
<gene>
    <name evidence="2" type="ORF">RWE15_08150</name>
</gene>
<name>A0ABU5C520_9BACI</name>
<dbReference type="EMBL" id="JAWDIP010000003">
    <property type="protein sequence ID" value="MDY0394427.1"/>
    <property type="molecule type" value="Genomic_DNA"/>
</dbReference>
<keyword evidence="1" id="KW-0472">Membrane</keyword>
<protein>
    <submittedName>
        <fullName evidence="2">Uncharacterized protein</fullName>
    </submittedName>
</protein>
<organism evidence="2 3">
    <name type="scientific">Tigheibacillus halophilus</name>
    <dbReference type="NCBI Taxonomy" id="361280"/>
    <lineage>
        <taxon>Bacteria</taxon>
        <taxon>Bacillati</taxon>
        <taxon>Bacillota</taxon>
        <taxon>Bacilli</taxon>
        <taxon>Bacillales</taxon>
        <taxon>Bacillaceae</taxon>
        <taxon>Tigheibacillus</taxon>
    </lineage>
</organism>